<keyword evidence="1" id="KW-0175">Coiled coil</keyword>
<dbReference type="WBParaSite" id="MBELARI_LOCUS9170">
    <property type="protein sequence ID" value="MBELARI_LOCUS9170"/>
    <property type="gene ID" value="MBELARI_LOCUS9170"/>
</dbReference>
<dbReference type="AlphaFoldDB" id="A0AAF3JBY5"/>
<dbReference type="Proteomes" id="UP000887575">
    <property type="component" value="Unassembled WGS sequence"/>
</dbReference>
<protein>
    <submittedName>
        <fullName evidence="4">Uncharacterized protein</fullName>
    </submittedName>
</protein>
<evidence type="ECO:0000313" key="4">
    <source>
        <dbReference type="WBParaSite" id="MBELARI_LOCUS9170"/>
    </source>
</evidence>
<sequence>MTEVLRSPELYRKLLKEKGLSEVKGEYFDEIPRMKPGKCKEVDEDSKSHQTATMLFGDESDDEDGYATPSEMSAVDKWKHDETAEAATSESDAEPAETSRCETKSNLDGWESDLSVTRSFTALPRRESRGETSQREAELIEENRRLKTQLELISRGDSSLKDILEENEKLKKQLDEANDYVDHVDIENEQQYSTMSNQIEELIQMVQEKKKENLNLKKNVEDRDRTIAQLSRNVDQHKVSIDRQHEIIEQIREELDREKDLRIEADNEKDKLYGELGELQKRVDDTRNEFVQKEMMLQMELEDVQRILDKQKEILSASSVASLVDKWERRVLSLENAVREREIMLHTQQQIIAELRRRMAFLDRGAASSGESLDSSERSAIEHRKKQAVFRYLTSDDYEKKELVGSVAVALDLTKDEEDHLRNTLNRTKKHRKQYIL</sequence>
<organism evidence="3 4">
    <name type="scientific">Mesorhabditis belari</name>
    <dbReference type="NCBI Taxonomy" id="2138241"/>
    <lineage>
        <taxon>Eukaryota</taxon>
        <taxon>Metazoa</taxon>
        <taxon>Ecdysozoa</taxon>
        <taxon>Nematoda</taxon>
        <taxon>Chromadorea</taxon>
        <taxon>Rhabditida</taxon>
        <taxon>Rhabditina</taxon>
        <taxon>Rhabditomorpha</taxon>
        <taxon>Rhabditoidea</taxon>
        <taxon>Rhabditidae</taxon>
        <taxon>Mesorhabditinae</taxon>
        <taxon>Mesorhabditis</taxon>
    </lineage>
</organism>
<feature type="compositionally biased region" description="Basic and acidic residues" evidence="2">
    <location>
        <begin position="38"/>
        <end position="48"/>
    </location>
</feature>
<name>A0AAF3JBY5_9BILA</name>
<keyword evidence="3" id="KW-1185">Reference proteome</keyword>
<accession>A0AAF3JBY5</accession>
<feature type="coiled-coil region" evidence="1">
    <location>
        <begin position="160"/>
        <end position="289"/>
    </location>
</feature>
<evidence type="ECO:0000256" key="1">
    <source>
        <dbReference type="SAM" id="Coils"/>
    </source>
</evidence>
<evidence type="ECO:0000256" key="2">
    <source>
        <dbReference type="SAM" id="MobiDB-lite"/>
    </source>
</evidence>
<reference evidence="4" key="1">
    <citation type="submission" date="2024-02" db="UniProtKB">
        <authorList>
            <consortium name="WormBaseParasite"/>
        </authorList>
    </citation>
    <scope>IDENTIFICATION</scope>
</reference>
<evidence type="ECO:0000313" key="3">
    <source>
        <dbReference type="Proteomes" id="UP000887575"/>
    </source>
</evidence>
<proteinExistence type="predicted"/>
<feature type="compositionally biased region" description="Basic and acidic residues" evidence="2">
    <location>
        <begin position="74"/>
        <end position="83"/>
    </location>
</feature>
<feature type="region of interest" description="Disordered" evidence="2">
    <location>
        <begin position="38"/>
        <end position="106"/>
    </location>
</feature>